<gene>
    <name evidence="4" type="ORF">JKJ07_23150</name>
</gene>
<dbReference type="SUPFAM" id="SSF51735">
    <property type="entry name" value="NAD(P)-binding Rossmann-fold domains"/>
    <property type="match status" value="1"/>
</dbReference>
<dbReference type="InterPro" id="IPR036291">
    <property type="entry name" value="NAD(P)-bd_dom_sf"/>
</dbReference>
<proteinExistence type="inferred from homology"/>
<sequence length="129" mass="13645">MAEILMTGASGRIGRMLRDRLALPWRLTPVDVTDADAVRAASEGVEAIVHLGAIAGRGSFDEVLSVNVRGTENVLRAAVDCGVPRVVLASSNHAAGYWSREEAGPDGLPDDAPDWSRSEHRLVGGSLTE</sequence>
<dbReference type="PANTHER" id="PTHR43245:SF55">
    <property type="entry name" value="NAD(P)-BINDING DOMAIN-CONTAINING PROTEIN"/>
    <property type="match status" value="1"/>
</dbReference>
<dbReference type="Pfam" id="PF01073">
    <property type="entry name" value="3Beta_HSD"/>
    <property type="match status" value="1"/>
</dbReference>
<protein>
    <submittedName>
        <fullName evidence="4">NAD(P)-dependent oxidoreductase</fullName>
    </submittedName>
</protein>
<keyword evidence="5" id="KW-1185">Reference proteome</keyword>
<dbReference type="InterPro" id="IPR002225">
    <property type="entry name" value="3Beta_OHSteriod_DH/Estase"/>
</dbReference>
<evidence type="ECO:0000256" key="1">
    <source>
        <dbReference type="ARBA" id="ARBA00009219"/>
    </source>
</evidence>
<organism evidence="4 5">
    <name type="scientific">Paractinoplanes lichenicola</name>
    <dbReference type="NCBI Taxonomy" id="2802976"/>
    <lineage>
        <taxon>Bacteria</taxon>
        <taxon>Bacillati</taxon>
        <taxon>Actinomycetota</taxon>
        <taxon>Actinomycetes</taxon>
        <taxon>Micromonosporales</taxon>
        <taxon>Micromonosporaceae</taxon>
        <taxon>Paractinoplanes</taxon>
    </lineage>
</organism>
<evidence type="ECO:0000313" key="4">
    <source>
        <dbReference type="EMBL" id="MBL7257199.1"/>
    </source>
</evidence>
<evidence type="ECO:0000256" key="2">
    <source>
        <dbReference type="SAM" id="MobiDB-lite"/>
    </source>
</evidence>
<feature type="domain" description="3-beta hydroxysteroid dehydrogenase/isomerase" evidence="3">
    <location>
        <begin position="29"/>
        <end position="97"/>
    </location>
</feature>
<dbReference type="Proteomes" id="UP000598996">
    <property type="component" value="Unassembled WGS sequence"/>
</dbReference>
<comment type="similarity">
    <text evidence="1">Belongs to the 3-beta-HSD family.</text>
</comment>
<evidence type="ECO:0000313" key="5">
    <source>
        <dbReference type="Proteomes" id="UP000598996"/>
    </source>
</evidence>
<reference evidence="4 5" key="1">
    <citation type="submission" date="2021-01" db="EMBL/GenBank/DDBJ databases">
        <title>Actinoplanes sp. nov. LDG1-01 isolated from lichen.</title>
        <authorList>
            <person name="Saeng-In P."/>
            <person name="Phongsopitanun W."/>
            <person name="Kanchanasin P."/>
            <person name="Yuki M."/>
            <person name="Kudo T."/>
            <person name="Ohkuma M."/>
            <person name="Tanasupawat S."/>
        </authorList>
    </citation>
    <scope>NUCLEOTIDE SEQUENCE [LARGE SCALE GENOMIC DNA]</scope>
    <source>
        <strain evidence="4 5">LDG1-01</strain>
    </source>
</reference>
<dbReference type="Gene3D" id="3.40.50.720">
    <property type="entry name" value="NAD(P)-binding Rossmann-like Domain"/>
    <property type="match status" value="1"/>
</dbReference>
<dbReference type="InterPro" id="IPR050177">
    <property type="entry name" value="Lipid_A_modif_metabolic_enz"/>
</dbReference>
<accession>A0ABS1VR50</accession>
<dbReference type="EMBL" id="JAENHO010000006">
    <property type="protein sequence ID" value="MBL7257199.1"/>
    <property type="molecule type" value="Genomic_DNA"/>
</dbReference>
<feature type="region of interest" description="Disordered" evidence="2">
    <location>
        <begin position="99"/>
        <end position="129"/>
    </location>
</feature>
<dbReference type="RefSeq" id="WP_202993783.1">
    <property type="nucleotide sequence ID" value="NZ_JAENHO010000006.1"/>
</dbReference>
<evidence type="ECO:0000259" key="3">
    <source>
        <dbReference type="Pfam" id="PF01073"/>
    </source>
</evidence>
<name>A0ABS1VR50_9ACTN</name>
<dbReference type="PANTHER" id="PTHR43245">
    <property type="entry name" value="BIFUNCTIONAL POLYMYXIN RESISTANCE PROTEIN ARNA"/>
    <property type="match status" value="1"/>
</dbReference>
<comment type="caution">
    <text evidence="4">The sequence shown here is derived from an EMBL/GenBank/DDBJ whole genome shotgun (WGS) entry which is preliminary data.</text>
</comment>